<dbReference type="PROSITE" id="PS50943">
    <property type="entry name" value="HTH_CROC1"/>
    <property type="match status" value="1"/>
</dbReference>
<dbReference type="AlphaFoldDB" id="A0A9D1IAR9"/>
<evidence type="ECO:0000313" key="3">
    <source>
        <dbReference type="EMBL" id="HIU30363.1"/>
    </source>
</evidence>
<organism evidence="3 4">
    <name type="scientific">Candidatus Egerieisoma faecipullorum</name>
    <dbReference type="NCBI Taxonomy" id="2840963"/>
    <lineage>
        <taxon>Bacteria</taxon>
        <taxon>Bacillati</taxon>
        <taxon>Bacillota</taxon>
        <taxon>Clostridia</taxon>
        <taxon>Eubacteriales</taxon>
        <taxon>Clostridiaceae</taxon>
        <taxon>Clostridiaceae incertae sedis</taxon>
        <taxon>Candidatus Egerieisoma</taxon>
    </lineage>
</organism>
<proteinExistence type="predicted"/>
<dbReference type="EMBL" id="DVMM01000193">
    <property type="protein sequence ID" value="HIU30363.1"/>
    <property type="molecule type" value="Genomic_DNA"/>
</dbReference>
<dbReference type="Gene3D" id="1.10.260.40">
    <property type="entry name" value="lambda repressor-like DNA-binding domains"/>
    <property type="match status" value="1"/>
</dbReference>
<evidence type="ECO:0000313" key="4">
    <source>
        <dbReference type="Proteomes" id="UP000824089"/>
    </source>
</evidence>
<protein>
    <submittedName>
        <fullName evidence="3">Helix-turn-helix transcriptional regulator</fullName>
    </submittedName>
</protein>
<name>A0A9D1IAR9_9CLOT</name>
<dbReference type="InterPro" id="IPR001387">
    <property type="entry name" value="Cro/C1-type_HTH"/>
</dbReference>
<reference evidence="3" key="1">
    <citation type="submission" date="2020-10" db="EMBL/GenBank/DDBJ databases">
        <authorList>
            <person name="Gilroy R."/>
        </authorList>
    </citation>
    <scope>NUCLEOTIDE SEQUENCE</scope>
    <source>
        <strain evidence="3">CHK195-4489</strain>
    </source>
</reference>
<dbReference type="InterPro" id="IPR010982">
    <property type="entry name" value="Lambda_DNA-bd_dom_sf"/>
</dbReference>
<dbReference type="CDD" id="cd00093">
    <property type="entry name" value="HTH_XRE"/>
    <property type="match status" value="1"/>
</dbReference>
<gene>
    <name evidence="3" type="ORF">IAD50_08730</name>
</gene>
<dbReference type="Pfam" id="PF01381">
    <property type="entry name" value="HTH_3"/>
    <property type="match status" value="1"/>
</dbReference>
<accession>A0A9D1IAR9</accession>
<dbReference type="GO" id="GO:0003677">
    <property type="term" value="F:DNA binding"/>
    <property type="evidence" value="ECO:0007669"/>
    <property type="project" value="UniProtKB-KW"/>
</dbReference>
<feature type="domain" description="HTH cro/C1-type" evidence="2">
    <location>
        <begin position="8"/>
        <end position="62"/>
    </location>
</feature>
<evidence type="ECO:0000259" key="2">
    <source>
        <dbReference type="PROSITE" id="PS50943"/>
    </source>
</evidence>
<dbReference type="PANTHER" id="PTHR46558:SF13">
    <property type="entry name" value="HTH-TYPE TRANSCRIPTIONAL REGULATOR IMMR"/>
    <property type="match status" value="1"/>
</dbReference>
<dbReference type="Proteomes" id="UP000824089">
    <property type="component" value="Unassembled WGS sequence"/>
</dbReference>
<dbReference type="PANTHER" id="PTHR46558">
    <property type="entry name" value="TRACRIPTIONAL REGULATORY PROTEIN-RELATED-RELATED"/>
    <property type="match status" value="1"/>
</dbReference>
<reference evidence="3" key="2">
    <citation type="journal article" date="2021" name="PeerJ">
        <title>Extensive microbial diversity within the chicken gut microbiome revealed by metagenomics and culture.</title>
        <authorList>
            <person name="Gilroy R."/>
            <person name="Ravi A."/>
            <person name="Getino M."/>
            <person name="Pursley I."/>
            <person name="Horton D.L."/>
            <person name="Alikhan N.F."/>
            <person name="Baker D."/>
            <person name="Gharbi K."/>
            <person name="Hall N."/>
            <person name="Watson M."/>
            <person name="Adriaenssens E.M."/>
            <person name="Foster-Nyarko E."/>
            <person name="Jarju S."/>
            <person name="Secka A."/>
            <person name="Antonio M."/>
            <person name="Oren A."/>
            <person name="Chaudhuri R.R."/>
            <person name="La Ragione R."/>
            <person name="Hildebrand F."/>
            <person name="Pallen M.J."/>
        </authorList>
    </citation>
    <scope>NUCLEOTIDE SEQUENCE</scope>
    <source>
        <strain evidence="3">CHK195-4489</strain>
    </source>
</reference>
<keyword evidence="1" id="KW-0238">DNA-binding</keyword>
<dbReference type="SUPFAM" id="SSF47413">
    <property type="entry name" value="lambda repressor-like DNA-binding domains"/>
    <property type="match status" value="1"/>
</dbReference>
<sequence>MFDFGERLKGLRKEKGYSQKKLAAKLNVSQNTVLRWENNYKSPTLHNLIELSVLLETSLDYLAGIETKRPVITERLTQEQITILNMLALEFQFRRKGSGLTQRQMNVLNELIIAFTK</sequence>
<dbReference type="SMART" id="SM00530">
    <property type="entry name" value="HTH_XRE"/>
    <property type="match status" value="1"/>
</dbReference>
<evidence type="ECO:0000256" key="1">
    <source>
        <dbReference type="ARBA" id="ARBA00023125"/>
    </source>
</evidence>
<comment type="caution">
    <text evidence="3">The sequence shown here is derived from an EMBL/GenBank/DDBJ whole genome shotgun (WGS) entry which is preliminary data.</text>
</comment>